<dbReference type="GO" id="GO:0009236">
    <property type="term" value="P:cobalamin biosynthetic process"/>
    <property type="evidence" value="ECO:0007669"/>
    <property type="project" value="UniProtKB-UniRule"/>
</dbReference>
<evidence type="ECO:0000256" key="1">
    <source>
        <dbReference type="ARBA" id="ARBA00022426"/>
    </source>
</evidence>
<evidence type="ECO:0000256" key="8">
    <source>
        <dbReference type="ARBA" id="ARBA00023136"/>
    </source>
</evidence>
<evidence type="ECO:0000313" key="11">
    <source>
        <dbReference type="EMBL" id="PXV96146.1"/>
    </source>
</evidence>
<keyword evidence="5 10" id="KW-0812">Transmembrane</keyword>
<protein>
    <recommendedName>
        <fullName evidence="10">Cobalt transport protein CbiN</fullName>
    </recommendedName>
    <alternativeName>
        <fullName evidence="10">Energy-coupling factor transporter probable substrate-capture protein CbiN</fullName>
        <shortName evidence="10">ECF transporter S component CbiN</shortName>
    </alternativeName>
</protein>
<keyword evidence="13" id="KW-1185">Reference proteome</keyword>
<dbReference type="Proteomes" id="UP000247523">
    <property type="component" value="Unassembled WGS sequence"/>
</dbReference>
<evidence type="ECO:0000256" key="9">
    <source>
        <dbReference type="ARBA" id="ARBA00023285"/>
    </source>
</evidence>
<dbReference type="AlphaFoldDB" id="A0A255IGM7"/>
<evidence type="ECO:0000256" key="2">
    <source>
        <dbReference type="ARBA" id="ARBA00022448"/>
    </source>
</evidence>
<comment type="similarity">
    <text evidence="10">Belongs to the CbiN family.</text>
</comment>
<evidence type="ECO:0000256" key="5">
    <source>
        <dbReference type="ARBA" id="ARBA00022692"/>
    </source>
</evidence>
<name>A0A255IGM7_9FIRM</name>
<dbReference type="RefSeq" id="WP_094377914.1">
    <property type="nucleotide sequence ID" value="NZ_NOKA02000018.1"/>
</dbReference>
<reference evidence="12" key="3">
    <citation type="submission" date="2018-07" db="EMBL/GenBank/DDBJ databases">
        <authorList>
            <person name="Quirk P.G."/>
            <person name="Krulwich T.A."/>
        </authorList>
    </citation>
    <scope>NUCLEOTIDE SEQUENCE</scope>
    <source>
        <strain evidence="12">CCRI-19302</strain>
    </source>
</reference>
<reference evidence="11 14" key="2">
    <citation type="submission" date="2018-05" db="EMBL/GenBank/DDBJ databases">
        <title>Genomic Encyclopedia of Type Strains, Phase IV (KMG-IV): sequencing the most valuable type-strain genomes for metagenomic binning, comparative biology and taxonomic classification.</title>
        <authorList>
            <person name="Goeker M."/>
        </authorList>
    </citation>
    <scope>NUCLEOTIDE SEQUENCE [LARGE SCALE GENOMIC DNA]</scope>
    <source>
        <strain evidence="11 14">DSM 28816</strain>
    </source>
</reference>
<keyword evidence="1 10" id="KW-0171">Cobalt transport</keyword>
<dbReference type="HAMAP" id="MF_00330">
    <property type="entry name" value="CbiN"/>
    <property type="match status" value="1"/>
</dbReference>
<dbReference type="Proteomes" id="UP000216411">
    <property type="component" value="Unassembled WGS sequence"/>
</dbReference>
<evidence type="ECO:0000256" key="3">
    <source>
        <dbReference type="ARBA" id="ARBA00022475"/>
    </source>
</evidence>
<comment type="pathway">
    <text evidence="10">Cofactor biosynthesis; adenosylcobalamin biosynthesis.</text>
</comment>
<accession>A0A255IGM7</accession>
<keyword evidence="2 10" id="KW-0813">Transport</keyword>
<dbReference type="Pfam" id="PF02553">
    <property type="entry name" value="CbiN"/>
    <property type="match status" value="1"/>
</dbReference>
<evidence type="ECO:0000313" key="12">
    <source>
        <dbReference type="EMBL" id="RDY31278.1"/>
    </source>
</evidence>
<evidence type="ECO:0000313" key="13">
    <source>
        <dbReference type="Proteomes" id="UP000216411"/>
    </source>
</evidence>
<gene>
    <name evidence="10" type="primary">cbiN</name>
    <name evidence="11" type="ORF">C8E03_101780</name>
    <name evidence="12" type="ORF">CG710_010305</name>
</gene>
<feature type="transmembrane region" description="Helical" evidence="10">
    <location>
        <begin position="71"/>
        <end position="94"/>
    </location>
</feature>
<dbReference type="GO" id="GO:0015087">
    <property type="term" value="F:cobalt ion transmembrane transporter activity"/>
    <property type="evidence" value="ECO:0007669"/>
    <property type="project" value="UniProtKB-UniRule"/>
</dbReference>
<dbReference type="EMBL" id="NOKA02000018">
    <property type="protein sequence ID" value="RDY31278.1"/>
    <property type="molecule type" value="Genomic_DNA"/>
</dbReference>
<dbReference type="GO" id="GO:0005886">
    <property type="term" value="C:plasma membrane"/>
    <property type="evidence" value="ECO:0007669"/>
    <property type="project" value="UniProtKB-SubCell"/>
</dbReference>
<dbReference type="EMBL" id="QICS01000001">
    <property type="protein sequence ID" value="PXV96146.1"/>
    <property type="molecule type" value="Genomic_DNA"/>
</dbReference>
<keyword evidence="3 10" id="KW-1003">Cell membrane</keyword>
<keyword evidence="4 10" id="KW-0169">Cobalamin biosynthesis</keyword>
<organism evidence="11 14">
    <name type="scientific">Lachnotalea glycerini</name>
    <dbReference type="NCBI Taxonomy" id="1763509"/>
    <lineage>
        <taxon>Bacteria</taxon>
        <taxon>Bacillati</taxon>
        <taxon>Bacillota</taxon>
        <taxon>Clostridia</taxon>
        <taxon>Lachnospirales</taxon>
        <taxon>Lachnospiraceae</taxon>
        <taxon>Lachnotalea</taxon>
    </lineage>
</organism>
<dbReference type="OrthoDB" id="1551318at2"/>
<reference evidence="12 13" key="1">
    <citation type="journal article" date="2017" name="Genome Announc.">
        <title>Draft Genome Sequence of a Sporulating and Motile Strain of Lachnotalea glycerini Isolated from Water in Quebec City, Canada.</title>
        <authorList>
            <person name="Maheux A.F."/>
            <person name="Boudreau D.K."/>
            <person name="Berube E."/>
            <person name="Boissinot M."/>
            <person name="Raymond F."/>
            <person name="Brodeur S."/>
            <person name="Corbeil J."/>
            <person name="Isabel S."/>
            <person name="Omar R.F."/>
            <person name="Bergeron M.G."/>
        </authorList>
    </citation>
    <scope>NUCLEOTIDE SEQUENCE [LARGE SCALE GENOMIC DNA]</scope>
    <source>
        <strain evidence="12 13">CCRI-19302</strain>
    </source>
</reference>
<keyword evidence="7 10" id="KW-0406">Ion transport</keyword>
<comment type="subcellular location">
    <subcellularLocation>
        <location evidence="10">Cell membrane</location>
        <topology evidence="10">Multi-pass membrane protein</topology>
    </subcellularLocation>
</comment>
<evidence type="ECO:0000313" key="14">
    <source>
        <dbReference type="Proteomes" id="UP000247523"/>
    </source>
</evidence>
<keyword evidence="8 10" id="KW-0472">Membrane</keyword>
<comment type="subunit">
    <text evidence="10">Forms an energy-coupling factor (ECF) transporter complex composed of an ATP-binding protein (A component, CbiO), a transmembrane protein (T component, CbiQ) and 2 possible substrate-capture proteins (S components, CbiM and CbiN) of unknown stoichimetry.</text>
</comment>
<dbReference type="PANTHER" id="PTHR38662:SF1">
    <property type="entry name" value="COBALT TRANSPORT PROTEIN CBIN"/>
    <property type="match status" value="1"/>
</dbReference>
<evidence type="ECO:0000256" key="10">
    <source>
        <dbReference type="HAMAP-Rule" id="MF_00330"/>
    </source>
</evidence>
<proteinExistence type="inferred from homology"/>
<evidence type="ECO:0000256" key="6">
    <source>
        <dbReference type="ARBA" id="ARBA00022989"/>
    </source>
</evidence>
<feature type="transmembrane region" description="Helical" evidence="10">
    <location>
        <begin position="7"/>
        <end position="25"/>
    </location>
</feature>
<keyword evidence="9 10" id="KW-0170">Cobalt</keyword>
<dbReference type="NCBIfam" id="NF002780">
    <property type="entry name" value="PRK02898.1"/>
    <property type="match status" value="1"/>
</dbReference>
<evidence type="ECO:0000256" key="4">
    <source>
        <dbReference type="ARBA" id="ARBA00022573"/>
    </source>
</evidence>
<keyword evidence="6 10" id="KW-1133">Transmembrane helix</keyword>
<sequence>MTKNTKIIVILIAACVLLTVIPFLVSKNADFGGADDAAGDVVAELAPDYKPWATPIAEIILGGELPGETESLLFCLQAAIGSGILFYGFGYLVARKKYSKEG</sequence>
<comment type="function">
    <text evidence="10">Part of the energy-coupling factor (ECF) transporter complex CbiMNOQ involved in cobalt import.</text>
</comment>
<dbReference type="UniPathway" id="UPA00148"/>
<dbReference type="PANTHER" id="PTHR38662">
    <property type="entry name" value="COBALT TRANSPORT PROTEIN CBIN"/>
    <property type="match status" value="1"/>
</dbReference>
<comment type="caution">
    <text evidence="11">The sequence shown here is derived from an EMBL/GenBank/DDBJ whole genome shotgun (WGS) entry which is preliminary data.</text>
</comment>
<evidence type="ECO:0000256" key="7">
    <source>
        <dbReference type="ARBA" id="ARBA00023065"/>
    </source>
</evidence>
<dbReference type="InterPro" id="IPR003705">
    <property type="entry name" value="CbiN"/>
</dbReference>